<dbReference type="SUPFAM" id="SSF55785">
    <property type="entry name" value="PYP-like sensor domain (PAS domain)"/>
    <property type="match status" value="1"/>
</dbReference>
<dbReference type="GeneID" id="24852612"/>
<feature type="transmembrane region" description="Helical" evidence="1">
    <location>
        <begin position="35"/>
        <end position="55"/>
    </location>
</feature>
<keyword evidence="5" id="KW-0808">Transferase</keyword>
<gene>
    <name evidence="5" type="ORF">MSMAW_2829</name>
</gene>
<sequence length="672" mass="77384">MSGRELKNNRNIIFRIIYWAVIIGLLHVVSLSNNLLFHTLIELFSVIIAYIIFLVVWESKTFLENRYLLLIGISYFFIGTLDLLHALSYERMGFFSWSGMNLPAQLWIASRYLESVSFLIAPLLLSNSRLLNLKTDISPVEKARFAWELFIVYSGITFVLFLSIFVLRNFPDSYIEGRGLTDFLIISEYVISLILVCSLVLLYLKRDRFENHVFRLLTASIVLTIISEIIFARFTYVDDFSFVTGHYFKLLSFYFVYRAVVSTGFSEPCSILFRELKQNEEALRRKTFFLQDDQGRIYRMLGVQTEESEDAFSTCNARINEKTYSSLVKDIEGLIGFRFDDSKGTVFIDGDVEEITGYSTEDFLSHRVKWADLVLPEDQYLIFERINRSVSNPDHSIETEYRIKRKNGEIRWIREFLQKFPEESKNSRQFQGFIHDITGRKKAEAALQKIEEVRIKEIHHRIKNNLQVISSLLSLEAEKFSDRKMLESFRESQNRVASMALIHEELYKGSDMDTLDFSAYLRKLTADLLASYRVGNDKITLRLDLEQAHFDMDTSIPLGIIVNELVSNSLKHAFPEGKGGEIYIGLHRTEKIALKAGISGESVDCESGFDYTLTVADNGKGVPEETDFENADSLGLQLVNLLVEQIDGCVKLERRQGTRFILGINVKNGVKT</sequence>
<feature type="transmembrane region" description="Helical" evidence="1">
    <location>
        <begin position="183"/>
        <end position="204"/>
    </location>
</feature>
<feature type="transmembrane region" description="Helical" evidence="1">
    <location>
        <begin position="106"/>
        <end position="125"/>
    </location>
</feature>
<name>A0A0E3PYR0_METMZ</name>
<dbReference type="InterPro" id="IPR001610">
    <property type="entry name" value="PAC"/>
</dbReference>
<proteinExistence type="predicted"/>
<feature type="domain" description="PAS" evidence="3">
    <location>
        <begin position="337"/>
        <end position="393"/>
    </location>
</feature>
<protein>
    <submittedName>
        <fullName evidence="5">Sensory transduction histidine kinase</fullName>
    </submittedName>
</protein>
<organism evidence="5 6">
    <name type="scientific">Methanosarcina mazei WWM610</name>
    <dbReference type="NCBI Taxonomy" id="1434117"/>
    <lineage>
        <taxon>Archaea</taxon>
        <taxon>Methanobacteriati</taxon>
        <taxon>Methanobacteriota</taxon>
        <taxon>Stenosarchaea group</taxon>
        <taxon>Methanomicrobia</taxon>
        <taxon>Methanosarcinales</taxon>
        <taxon>Methanosarcinaceae</taxon>
        <taxon>Methanosarcina</taxon>
    </lineage>
</organism>
<evidence type="ECO:0000259" key="4">
    <source>
        <dbReference type="PROSITE" id="PS50113"/>
    </source>
</evidence>
<dbReference type="NCBIfam" id="TIGR00229">
    <property type="entry name" value="sensory_box"/>
    <property type="match status" value="1"/>
</dbReference>
<keyword evidence="1" id="KW-1133">Transmembrane helix</keyword>
<accession>A0A0E3PYR0</accession>
<dbReference type="HOGENOM" id="CLU_000445_114_64_2"/>
<dbReference type="InterPro" id="IPR033425">
    <property type="entry name" value="MASE3"/>
</dbReference>
<dbReference type="SMART" id="SM00086">
    <property type="entry name" value="PAC"/>
    <property type="match status" value="1"/>
</dbReference>
<dbReference type="Proteomes" id="UP000033058">
    <property type="component" value="Chromosome"/>
</dbReference>
<dbReference type="PROSITE" id="PS50113">
    <property type="entry name" value="PAC"/>
    <property type="match status" value="1"/>
</dbReference>
<evidence type="ECO:0000313" key="6">
    <source>
        <dbReference type="Proteomes" id="UP000033058"/>
    </source>
</evidence>
<dbReference type="CDD" id="cd00130">
    <property type="entry name" value="PAS"/>
    <property type="match status" value="1"/>
</dbReference>
<evidence type="ECO:0000259" key="2">
    <source>
        <dbReference type="PROSITE" id="PS50109"/>
    </source>
</evidence>
<dbReference type="Pfam" id="PF02518">
    <property type="entry name" value="HATPase_c"/>
    <property type="match status" value="1"/>
</dbReference>
<keyword evidence="1" id="KW-0472">Membrane</keyword>
<dbReference type="Gene3D" id="3.30.450.20">
    <property type="entry name" value="PAS domain"/>
    <property type="match status" value="1"/>
</dbReference>
<dbReference type="InterPro" id="IPR003594">
    <property type="entry name" value="HATPase_dom"/>
</dbReference>
<dbReference type="InterPro" id="IPR035965">
    <property type="entry name" value="PAS-like_dom_sf"/>
</dbReference>
<reference evidence="5 6" key="1">
    <citation type="submission" date="2014-07" db="EMBL/GenBank/DDBJ databases">
        <title>Methanogenic archaea and the global carbon cycle.</title>
        <authorList>
            <person name="Henriksen J.R."/>
            <person name="Luke J."/>
            <person name="Reinhart S."/>
            <person name="Benedict M.N."/>
            <person name="Youngblut N.D."/>
            <person name="Metcalf M.E."/>
            <person name="Whitaker R.J."/>
            <person name="Metcalf W.W."/>
        </authorList>
    </citation>
    <scope>NUCLEOTIDE SEQUENCE [LARGE SCALE GENOMIC DNA]</scope>
    <source>
        <strain evidence="5 6">WWM610</strain>
    </source>
</reference>
<dbReference type="Gene3D" id="3.30.565.10">
    <property type="entry name" value="Histidine kinase-like ATPase, C-terminal domain"/>
    <property type="match status" value="1"/>
</dbReference>
<dbReference type="SMART" id="SM00387">
    <property type="entry name" value="HATPase_c"/>
    <property type="match status" value="1"/>
</dbReference>
<dbReference type="InterPro" id="IPR013655">
    <property type="entry name" value="PAS_fold_3"/>
</dbReference>
<keyword evidence="1" id="KW-0812">Transmembrane</keyword>
<dbReference type="Pfam" id="PF07568">
    <property type="entry name" value="HisKA_2"/>
    <property type="match status" value="1"/>
</dbReference>
<dbReference type="AlphaFoldDB" id="A0A0E3PYR0"/>
<dbReference type="PROSITE" id="PS50112">
    <property type="entry name" value="PAS"/>
    <property type="match status" value="1"/>
</dbReference>
<dbReference type="InterPro" id="IPR011495">
    <property type="entry name" value="Sig_transdc_His_kin_sub2_dim/P"/>
</dbReference>
<dbReference type="InterPro" id="IPR000700">
    <property type="entry name" value="PAS-assoc_C"/>
</dbReference>
<feature type="domain" description="PAC" evidence="4">
    <location>
        <begin position="397"/>
        <end position="449"/>
    </location>
</feature>
<dbReference type="RefSeq" id="WP_226987562.1">
    <property type="nucleotide sequence ID" value="NZ_CP009509.1"/>
</dbReference>
<evidence type="ECO:0000313" key="5">
    <source>
        <dbReference type="EMBL" id="AKB41820.1"/>
    </source>
</evidence>
<dbReference type="Pfam" id="PF08447">
    <property type="entry name" value="PAS_3"/>
    <property type="match status" value="1"/>
</dbReference>
<dbReference type="PANTHER" id="PTHR43065:SF23">
    <property type="entry name" value="SENSOR HISTIDINE KINASE PDTAS"/>
    <property type="match status" value="1"/>
</dbReference>
<dbReference type="PROSITE" id="PS50109">
    <property type="entry name" value="HIS_KIN"/>
    <property type="match status" value="1"/>
</dbReference>
<evidence type="ECO:0000259" key="3">
    <source>
        <dbReference type="PROSITE" id="PS50112"/>
    </source>
</evidence>
<dbReference type="GO" id="GO:0016301">
    <property type="term" value="F:kinase activity"/>
    <property type="evidence" value="ECO:0007669"/>
    <property type="project" value="UniProtKB-KW"/>
</dbReference>
<dbReference type="PANTHER" id="PTHR43065">
    <property type="entry name" value="SENSOR HISTIDINE KINASE"/>
    <property type="match status" value="1"/>
</dbReference>
<dbReference type="SUPFAM" id="SSF55874">
    <property type="entry name" value="ATPase domain of HSP90 chaperone/DNA topoisomerase II/histidine kinase"/>
    <property type="match status" value="1"/>
</dbReference>
<keyword evidence="5" id="KW-0418">Kinase</keyword>
<feature type="transmembrane region" description="Helical" evidence="1">
    <location>
        <begin position="216"/>
        <end position="236"/>
    </location>
</feature>
<dbReference type="InterPro" id="IPR036890">
    <property type="entry name" value="HATPase_C_sf"/>
</dbReference>
<feature type="transmembrane region" description="Helical" evidence="1">
    <location>
        <begin position="67"/>
        <end position="86"/>
    </location>
</feature>
<dbReference type="EMBL" id="CP009509">
    <property type="protein sequence ID" value="AKB41820.1"/>
    <property type="molecule type" value="Genomic_DNA"/>
</dbReference>
<feature type="transmembrane region" description="Helical" evidence="1">
    <location>
        <begin position="145"/>
        <end position="167"/>
    </location>
</feature>
<feature type="transmembrane region" description="Helical" evidence="1">
    <location>
        <begin position="12"/>
        <end position="29"/>
    </location>
</feature>
<evidence type="ECO:0000256" key="1">
    <source>
        <dbReference type="SAM" id="Phobius"/>
    </source>
</evidence>
<dbReference type="InterPro" id="IPR000014">
    <property type="entry name" value="PAS"/>
</dbReference>
<dbReference type="Pfam" id="PF17159">
    <property type="entry name" value="MASE3"/>
    <property type="match status" value="1"/>
</dbReference>
<feature type="domain" description="Histidine kinase" evidence="2">
    <location>
        <begin position="457"/>
        <end position="668"/>
    </location>
</feature>
<dbReference type="PATRIC" id="fig|1434117.4.peg.3588"/>
<dbReference type="InterPro" id="IPR005467">
    <property type="entry name" value="His_kinase_dom"/>
</dbReference>